<feature type="domain" description="Metallo-beta-lactamase" evidence="1">
    <location>
        <begin position="1"/>
        <end position="104"/>
    </location>
</feature>
<name>A0A523QIY8_UNCAE</name>
<dbReference type="AlphaFoldDB" id="A0A523QIY8"/>
<accession>A0A523QIY8</accession>
<dbReference type="Gene3D" id="3.60.15.10">
    <property type="entry name" value="Ribonuclease Z/Hydroxyacylglutathione hydrolase-like"/>
    <property type="match status" value="1"/>
</dbReference>
<dbReference type="PANTHER" id="PTHR13754:SF18">
    <property type="entry name" value="7,8-DIHYDROPTERIN-6-METHYL-4-(BETA-D-RIBOFURANOSYL)-AMINOBENZENE-5'-PHOSPHATE SYNTHASE"/>
    <property type="match status" value="1"/>
</dbReference>
<dbReference type="SUPFAM" id="SSF56281">
    <property type="entry name" value="Metallo-hydrolase/oxidoreductase"/>
    <property type="match status" value="1"/>
</dbReference>
<comment type="caution">
    <text evidence="2">The sequence shown here is derived from an EMBL/GenBank/DDBJ whole genome shotgun (WGS) entry which is preliminary data.</text>
</comment>
<dbReference type="Pfam" id="PF00753">
    <property type="entry name" value="Lactamase_B"/>
    <property type="match status" value="1"/>
</dbReference>
<keyword evidence="2" id="KW-0378">Hydrolase</keyword>
<protein>
    <submittedName>
        <fullName evidence="2">MBL fold metallo-hydrolase</fullName>
    </submittedName>
</protein>
<dbReference type="GO" id="GO:0016740">
    <property type="term" value="F:transferase activity"/>
    <property type="evidence" value="ECO:0007669"/>
    <property type="project" value="TreeGrafter"/>
</dbReference>
<evidence type="ECO:0000313" key="2">
    <source>
        <dbReference type="EMBL" id="TES85599.1"/>
    </source>
</evidence>
<dbReference type="EMBL" id="SOKU01000196">
    <property type="protein sequence ID" value="TES85599.1"/>
    <property type="molecule type" value="Genomic_DNA"/>
</dbReference>
<organism evidence="2 3">
    <name type="scientific">Aerophobetes bacterium</name>
    <dbReference type="NCBI Taxonomy" id="2030807"/>
    <lineage>
        <taxon>Bacteria</taxon>
        <taxon>Candidatus Aerophobota</taxon>
    </lineage>
</organism>
<proteinExistence type="predicted"/>
<dbReference type="InterPro" id="IPR036866">
    <property type="entry name" value="RibonucZ/Hydroxyglut_hydro"/>
</dbReference>
<dbReference type="PANTHER" id="PTHR13754">
    <property type="entry name" value="METALLO-BETA-LACTAMASE SUPERFAMILY PROTEIN"/>
    <property type="match status" value="1"/>
</dbReference>
<dbReference type="CDD" id="cd07713">
    <property type="entry name" value="DHPS-like_MBL-fold"/>
    <property type="match status" value="1"/>
</dbReference>
<dbReference type="InterPro" id="IPR001279">
    <property type="entry name" value="Metallo-B-lactamas"/>
</dbReference>
<feature type="non-terminal residue" evidence="2">
    <location>
        <position position="1"/>
    </location>
</feature>
<dbReference type="InterPro" id="IPR052926">
    <property type="entry name" value="Metallo-beta-lactamase_dom"/>
</dbReference>
<reference evidence="2 3" key="1">
    <citation type="submission" date="2019-03" db="EMBL/GenBank/DDBJ databases">
        <title>Metabolic potential of uncultured bacteria and archaea associated with petroleum seepage in deep-sea sediments.</title>
        <authorList>
            <person name="Dong X."/>
            <person name="Hubert C."/>
        </authorList>
    </citation>
    <scope>NUCLEOTIDE SEQUENCE [LARGE SCALE GENOMIC DNA]</scope>
    <source>
        <strain evidence="2">E44_bin92</strain>
    </source>
</reference>
<dbReference type="InterPro" id="IPR041712">
    <property type="entry name" value="DHPS-like_MBL-fold"/>
</dbReference>
<sequence length="251" mass="27698">LVEVNETRILMDTGLSFSAVHNAQLMGIDLSTIDCIVLSHGHADHTGGLREVLKIKGEVEVIAHPDIWAAKHAQRNKKGTRYSGIPFLREELESRGARFKLVREPVHITEHVITTGEIPMLSGYEEIENNLFVKEAGALHPDPLADDLALIIDTDFGLVVILGCAHRGIINTLHHAQNLTGKELVYAVIGGTHLFRASEERLEKTIADLREIGIQRLGVSHCTGFHASARLAQEFEDIFFLNNAGTRITLP</sequence>
<evidence type="ECO:0000259" key="1">
    <source>
        <dbReference type="Pfam" id="PF00753"/>
    </source>
</evidence>
<dbReference type="GO" id="GO:0016787">
    <property type="term" value="F:hydrolase activity"/>
    <property type="evidence" value="ECO:0007669"/>
    <property type="project" value="UniProtKB-KW"/>
</dbReference>
<evidence type="ECO:0000313" key="3">
    <source>
        <dbReference type="Proteomes" id="UP000320781"/>
    </source>
</evidence>
<dbReference type="Proteomes" id="UP000320781">
    <property type="component" value="Unassembled WGS sequence"/>
</dbReference>
<gene>
    <name evidence="2" type="ORF">E3J95_04040</name>
</gene>